<proteinExistence type="predicted"/>
<accession>A0A250FW82</accession>
<evidence type="ECO:0000313" key="2">
    <source>
        <dbReference type="Proteomes" id="UP000217348"/>
    </source>
</evidence>
<dbReference type="KEGG" id="csto:CGC58_05755"/>
<dbReference type="GO" id="GO:0016788">
    <property type="term" value="F:hydrolase activity, acting on ester bonds"/>
    <property type="evidence" value="ECO:0007669"/>
    <property type="project" value="UniProtKB-ARBA"/>
</dbReference>
<dbReference type="OrthoDB" id="9790057at2"/>
<protein>
    <submittedName>
        <fullName evidence="1">Lipase</fullName>
    </submittedName>
</protein>
<sequence length="234" mass="27475">MKKIFFLLVLFSNVIVWGQTITIKGKIPFKHTDETAWIKRYQHDIDKYKEENKKLNNRSCDVLFLGSSSINLWKTIHEDFAPLKIIRRSYGGSTLRDMVYNYKVIAKGYDPKKILLYVENDLGAHKEGVSAVKCFDLFRIFISKLKKEYPHAQLFVVSLKPSEHKADQLQDQLLVNSFLQANAREQNYTYIDVTRVMYDAEGNLRQDIFVEDQLHLNSEGYQLWTEVIKPYLIK</sequence>
<dbReference type="InterPro" id="IPR036514">
    <property type="entry name" value="SGNH_hydro_sf"/>
</dbReference>
<dbReference type="AlphaFoldDB" id="A0A250FW82"/>
<evidence type="ECO:0000313" key="1">
    <source>
        <dbReference type="EMBL" id="ATA89271.1"/>
    </source>
</evidence>
<dbReference type="Proteomes" id="UP000217348">
    <property type="component" value="Chromosome"/>
</dbReference>
<gene>
    <name evidence="1" type="ORF">CGC58_05755</name>
</gene>
<reference evidence="2" key="1">
    <citation type="submission" date="2017-06" db="EMBL/GenBank/DDBJ databases">
        <title>Capnocytophaga spp. assemblies.</title>
        <authorList>
            <person name="Gulvik C.A."/>
        </authorList>
    </citation>
    <scope>NUCLEOTIDE SEQUENCE [LARGE SCALE GENOMIC DNA]</scope>
    <source>
        <strain evidence="2">H2177</strain>
    </source>
</reference>
<organism evidence="1 2">
    <name type="scientific">Capnocytophaga stomatis</name>
    <dbReference type="NCBI Taxonomy" id="1848904"/>
    <lineage>
        <taxon>Bacteria</taxon>
        <taxon>Pseudomonadati</taxon>
        <taxon>Bacteroidota</taxon>
        <taxon>Flavobacteriia</taxon>
        <taxon>Flavobacteriales</taxon>
        <taxon>Flavobacteriaceae</taxon>
        <taxon>Capnocytophaga</taxon>
    </lineage>
</organism>
<dbReference type="RefSeq" id="WP_095895729.1">
    <property type="nucleotide sequence ID" value="NZ_CP022387.1"/>
</dbReference>
<name>A0A250FW82_9FLAO</name>
<dbReference type="SUPFAM" id="SSF52266">
    <property type="entry name" value="SGNH hydrolase"/>
    <property type="match status" value="1"/>
</dbReference>
<dbReference type="EMBL" id="CP022387">
    <property type="protein sequence ID" value="ATA89271.1"/>
    <property type="molecule type" value="Genomic_DNA"/>
</dbReference>
<dbReference type="Gene3D" id="3.40.50.1110">
    <property type="entry name" value="SGNH hydrolase"/>
    <property type="match status" value="1"/>
</dbReference>